<comment type="caution">
    <text evidence="2">The sequence shown here is derived from an EMBL/GenBank/DDBJ whole genome shotgun (WGS) entry which is preliminary data.</text>
</comment>
<dbReference type="PANTHER" id="PTHR47163">
    <property type="entry name" value="DDE_TNP_IS1595 DOMAIN-CONTAINING PROTEIN"/>
    <property type="match status" value="1"/>
</dbReference>
<dbReference type="SUPFAM" id="SSF82153">
    <property type="entry name" value="FAS1 domain"/>
    <property type="match status" value="1"/>
</dbReference>
<evidence type="ECO:0000313" key="3">
    <source>
        <dbReference type="Proteomes" id="UP000192758"/>
    </source>
</evidence>
<dbReference type="InterPro" id="IPR053164">
    <property type="entry name" value="IS1016-like_transposase"/>
</dbReference>
<dbReference type="Proteomes" id="UP000192758">
    <property type="component" value="Unassembled WGS sequence"/>
</dbReference>
<gene>
    <name evidence="2" type="ORF">EHP00_1500</name>
</gene>
<name>A0A1W0E3M6_9MICR</name>
<dbReference type="VEuPathDB" id="MicrosporidiaDB:EHP00_1500"/>
<accession>A0A1W0E3M6</accession>
<dbReference type="InterPro" id="IPR024445">
    <property type="entry name" value="Tnp_ISXO2-like"/>
</dbReference>
<protein>
    <recommendedName>
        <fullName evidence="1">ISXO2-like transposase domain-containing protein</fullName>
    </recommendedName>
</protein>
<reference evidence="2 3" key="1">
    <citation type="journal article" date="2017" name="Environ. Microbiol.">
        <title>Decay of the glycolytic pathway and adaptation to intranuclear parasitism within Enterocytozoonidae microsporidia.</title>
        <authorList>
            <person name="Wiredu Boakye D."/>
            <person name="Jaroenlak P."/>
            <person name="Prachumwat A."/>
            <person name="Williams T.A."/>
            <person name="Bateman K.S."/>
            <person name="Itsathitphaisarn O."/>
            <person name="Sritunyalucksana K."/>
            <person name="Paszkiewicz K.H."/>
            <person name="Moore K.A."/>
            <person name="Stentiford G.D."/>
            <person name="Williams B.A."/>
        </authorList>
    </citation>
    <scope>NUCLEOTIDE SEQUENCE [LARGE SCALE GENOMIC DNA]</scope>
    <source>
        <strain evidence="2 3">TH1</strain>
    </source>
</reference>
<dbReference type="AlphaFoldDB" id="A0A1W0E3M6"/>
<keyword evidence="3" id="KW-1185">Reference proteome</keyword>
<dbReference type="Pfam" id="PF12762">
    <property type="entry name" value="DDE_Tnp_IS1595"/>
    <property type="match status" value="1"/>
</dbReference>
<dbReference type="OrthoDB" id="2194394at2759"/>
<dbReference type="PANTHER" id="PTHR47163:SF2">
    <property type="entry name" value="SI:DKEY-17M8.2"/>
    <property type="match status" value="1"/>
</dbReference>
<proteinExistence type="predicted"/>
<evidence type="ECO:0000313" key="2">
    <source>
        <dbReference type="EMBL" id="OQS53844.1"/>
    </source>
</evidence>
<evidence type="ECO:0000259" key="1">
    <source>
        <dbReference type="Pfam" id="PF12762"/>
    </source>
</evidence>
<sequence>MVKRTADKRIVLIPVKARIFNTLEALIKRHVAPKTITFIDQWKGYSYLSKYYTHKTVNHSKLFVNPENGVHTNTIEGNWAPIKQNIYKNWRTEKNFGFH</sequence>
<dbReference type="EMBL" id="MNPJ01000025">
    <property type="protein sequence ID" value="OQS53844.1"/>
    <property type="molecule type" value="Genomic_DNA"/>
</dbReference>
<feature type="domain" description="ISXO2-like transposase" evidence="1">
    <location>
        <begin position="1"/>
        <end position="88"/>
    </location>
</feature>
<organism evidence="2 3">
    <name type="scientific">Ecytonucleospora hepatopenaei</name>
    <dbReference type="NCBI Taxonomy" id="646526"/>
    <lineage>
        <taxon>Eukaryota</taxon>
        <taxon>Fungi</taxon>
        <taxon>Fungi incertae sedis</taxon>
        <taxon>Microsporidia</taxon>
        <taxon>Enterocytozoonidae</taxon>
        <taxon>Ecytonucleospora</taxon>
    </lineage>
</organism>
<dbReference type="InterPro" id="IPR036378">
    <property type="entry name" value="FAS1_dom_sf"/>
</dbReference>